<feature type="region of interest" description="Disordered" evidence="1">
    <location>
        <begin position="196"/>
        <end position="248"/>
    </location>
</feature>
<dbReference type="Gene3D" id="1.10.530.10">
    <property type="match status" value="1"/>
</dbReference>
<dbReference type="EMBL" id="RFFH01000008">
    <property type="protein sequence ID" value="RMI30940.1"/>
    <property type="molecule type" value="Genomic_DNA"/>
</dbReference>
<reference evidence="3 4" key="1">
    <citation type="submission" date="2018-10" db="EMBL/GenBank/DDBJ databases">
        <title>Isolation from cow dung.</title>
        <authorList>
            <person name="Ling L."/>
        </authorList>
    </citation>
    <scope>NUCLEOTIDE SEQUENCE [LARGE SCALE GENOMIC DNA]</scope>
    <source>
        <strain evidence="3 4">NEAU-LL90</strain>
    </source>
</reference>
<feature type="compositionally biased region" description="Low complexity" evidence="1">
    <location>
        <begin position="205"/>
        <end position="223"/>
    </location>
</feature>
<dbReference type="InterPro" id="IPR023346">
    <property type="entry name" value="Lysozyme-like_dom_sf"/>
</dbReference>
<dbReference type="CDD" id="cd13402">
    <property type="entry name" value="LT_TF-like"/>
    <property type="match status" value="1"/>
</dbReference>
<evidence type="ECO:0000259" key="2">
    <source>
        <dbReference type="Pfam" id="PF01464"/>
    </source>
</evidence>
<gene>
    <name evidence="3" type="ORF">EBN03_20150</name>
</gene>
<dbReference type="PANTHER" id="PTHR21525:SF9">
    <property type="entry name" value="CHANNEL_COLICIN DOMAIN-CONTAINING PROTEIN"/>
    <property type="match status" value="1"/>
</dbReference>
<comment type="caution">
    <text evidence="3">The sequence shown here is derived from an EMBL/GenBank/DDBJ whole genome shotgun (WGS) entry which is preliminary data.</text>
</comment>
<dbReference type="SUPFAM" id="SSF53955">
    <property type="entry name" value="Lysozyme-like"/>
    <property type="match status" value="1"/>
</dbReference>
<feature type="domain" description="Transglycosylase SLT" evidence="2">
    <location>
        <begin position="269"/>
        <end position="347"/>
    </location>
</feature>
<dbReference type="OrthoDB" id="4629613at2"/>
<proteinExistence type="predicted"/>
<organism evidence="3 4">
    <name type="scientific">Nocardia stercoris</name>
    <dbReference type="NCBI Taxonomy" id="2483361"/>
    <lineage>
        <taxon>Bacteria</taxon>
        <taxon>Bacillati</taxon>
        <taxon>Actinomycetota</taxon>
        <taxon>Actinomycetes</taxon>
        <taxon>Mycobacteriales</taxon>
        <taxon>Nocardiaceae</taxon>
        <taxon>Nocardia</taxon>
    </lineage>
</organism>
<dbReference type="RefSeq" id="WP_122189603.1">
    <property type="nucleotide sequence ID" value="NZ_RFFH01000008.1"/>
</dbReference>
<dbReference type="InterPro" id="IPR008258">
    <property type="entry name" value="Transglycosylase_SLT_dom_1"/>
</dbReference>
<dbReference type="PANTHER" id="PTHR21525">
    <property type="entry name" value="MOTILE SPERM PROTEIN"/>
    <property type="match status" value="1"/>
</dbReference>
<feature type="compositionally biased region" description="Low complexity" evidence="1">
    <location>
        <begin position="235"/>
        <end position="247"/>
    </location>
</feature>
<name>A0A3M2L2I9_9NOCA</name>
<dbReference type="Proteomes" id="UP000279275">
    <property type="component" value="Unassembled WGS sequence"/>
</dbReference>
<keyword evidence="4" id="KW-1185">Reference proteome</keyword>
<evidence type="ECO:0000313" key="3">
    <source>
        <dbReference type="EMBL" id="RMI30940.1"/>
    </source>
</evidence>
<evidence type="ECO:0000313" key="4">
    <source>
        <dbReference type="Proteomes" id="UP000279275"/>
    </source>
</evidence>
<accession>A0A3M2L2I9</accession>
<sequence>MTTVADVLAWQPELLTTASTAVTTAHTSLDQKLSDGVTKVNDIDWKGHGGEQARARMEEERTKGSAVSDALMKLGKALSDQVGNLDTAKSAVQTAVDTPRNATGPADCPGFEVDEEKVQVSAAKRIAWWGTQHLSQADLDKKTLEENHTAAQDELTLTTALAQAVGVAQAAIDAVNKAKTEVDTAYQGLGDPTAVGSAAKWPSDTGNTNGHNSSTGGTTSHGSGEIHGPVGTANTTSGGPPSTTPSGDVKEWIEQAKKILIEMGYPPESIDENAIATIIEHESGGNPNAINNWDSNAAAGHPSKGLMQTIDSTFNAYAAPGHTDIWNPVDNIVAATRYSIANYGSLGAVPGVAAVNNHQGYVGY</sequence>
<dbReference type="Pfam" id="PF01464">
    <property type="entry name" value="SLT"/>
    <property type="match status" value="1"/>
</dbReference>
<evidence type="ECO:0000256" key="1">
    <source>
        <dbReference type="SAM" id="MobiDB-lite"/>
    </source>
</evidence>
<dbReference type="AlphaFoldDB" id="A0A3M2L2I9"/>
<protein>
    <recommendedName>
        <fullName evidence="2">Transglycosylase SLT domain-containing protein</fullName>
    </recommendedName>
</protein>